<keyword evidence="5" id="KW-1185">Reference proteome</keyword>
<comment type="cofactor">
    <cofactor evidence="1">
        <name>Mg(2+)</name>
        <dbReference type="ChEBI" id="CHEBI:18420"/>
    </cofactor>
</comment>
<dbReference type="SUPFAM" id="SSF56784">
    <property type="entry name" value="HAD-like"/>
    <property type="match status" value="1"/>
</dbReference>
<comment type="caution">
    <text evidence="4">The sequence shown here is derived from an EMBL/GenBank/DDBJ whole genome shotgun (WGS) entry which is preliminary data.</text>
</comment>
<dbReference type="EMBL" id="JAACNH010000004">
    <property type="protein sequence ID" value="KAG8444044.1"/>
    <property type="molecule type" value="Genomic_DNA"/>
</dbReference>
<dbReference type="Proteomes" id="UP000812440">
    <property type="component" value="Chromosome 5"/>
</dbReference>
<sequence>MVLNGIKAVFFDLDNTLIDTAGAGKKAIEEVMKLLIDNKQCKEEDACIICDKFQAKLVCETLDPSEMSIDELRVQHWEEAMQEVRQGEHKEVAQQCYILWKTRRLQLMTLSDSTKEMLRDLKTSVRLVLLTNGVSQVQREKIESCGAHPFFDAVVVGGDHAEEKPASSIFQHCLDLVGLMPGDCVMVGDNLETDILGGLNAGLKATIWVNKNPSTINKASPTPHYIIKSVLEVPNILKSFC</sequence>
<dbReference type="SFLD" id="SFLDG01129">
    <property type="entry name" value="C1.5:_HAD__Beta-PGM__Phosphata"/>
    <property type="match status" value="1"/>
</dbReference>
<protein>
    <recommendedName>
        <fullName evidence="6">N-acetylneuraminic acid phosphatase</fullName>
    </recommendedName>
</protein>
<dbReference type="CDD" id="cd04305">
    <property type="entry name" value="HAD_Neu5Ac-Pase_like"/>
    <property type="match status" value="1"/>
</dbReference>
<dbReference type="AlphaFoldDB" id="A0A8T2JKM7"/>
<dbReference type="InterPro" id="IPR051400">
    <property type="entry name" value="HAD-like_hydrolase"/>
</dbReference>
<name>A0A8T2JKM7_9PIPI</name>
<dbReference type="GO" id="GO:0050124">
    <property type="term" value="F:N-acylneuraminate-9-phosphatase activity"/>
    <property type="evidence" value="ECO:0007669"/>
    <property type="project" value="TreeGrafter"/>
</dbReference>
<evidence type="ECO:0000256" key="1">
    <source>
        <dbReference type="ARBA" id="ARBA00001946"/>
    </source>
</evidence>
<reference evidence="4" key="1">
    <citation type="thesis" date="2020" institute="ProQuest LLC" country="789 East Eisenhower Parkway, Ann Arbor, MI, USA">
        <title>Comparative Genomics and Chromosome Evolution.</title>
        <authorList>
            <person name="Mudd A.B."/>
        </authorList>
    </citation>
    <scope>NUCLEOTIDE SEQUENCE</scope>
    <source>
        <strain evidence="4">Female2</strain>
        <tissue evidence="4">Blood</tissue>
    </source>
</reference>
<dbReference type="OrthoDB" id="1694274at2759"/>
<evidence type="ECO:0000256" key="2">
    <source>
        <dbReference type="ARBA" id="ARBA00022801"/>
    </source>
</evidence>
<gene>
    <name evidence="4" type="ORF">GDO86_009294</name>
</gene>
<keyword evidence="3" id="KW-0460">Magnesium</keyword>
<keyword evidence="2" id="KW-0378">Hydrolase</keyword>
<dbReference type="SFLD" id="SFLDG01135">
    <property type="entry name" value="C1.5.6:_HAD__Beta-PGM__Phospha"/>
    <property type="match status" value="1"/>
</dbReference>
<evidence type="ECO:0000313" key="5">
    <source>
        <dbReference type="Proteomes" id="UP000812440"/>
    </source>
</evidence>
<organism evidence="4 5">
    <name type="scientific">Hymenochirus boettgeri</name>
    <name type="common">Congo dwarf clawed frog</name>
    <dbReference type="NCBI Taxonomy" id="247094"/>
    <lineage>
        <taxon>Eukaryota</taxon>
        <taxon>Metazoa</taxon>
        <taxon>Chordata</taxon>
        <taxon>Craniata</taxon>
        <taxon>Vertebrata</taxon>
        <taxon>Euteleostomi</taxon>
        <taxon>Amphibia</taxon>
        <taxon>Batrachia</taxon>
        <taxon>Anura</taxon>
        <taxon>Pipoidea</taxon>
        <taxon>Pipidae</taxon>
        <taxon>Pipinae</taxon>
        <taxon>Hymenochirus</taxon>
    </lineage>
</organism>
<dbReference type="NCBIfam" id="TIGR01549">
    <property type="entry name" value="HAD-SF-IA-v1"/>
    <property type="match status" value="1"/>
</dbReference>
<dbReference type="PANTHER" id="PTHR46470">
    <property type="entry name" value="N-ACYLNEURAMINATE-9-PHOSPHATASE"/>
    <property type="match status" value="1"/>
</dbReference>
<dbReference type="InterPro" id="IPR036412">
    <property type="entry name" value="HAD-like_sf"/>
</dbReference>
<dbReference type="SFLD" id="SFLDS00003">
    <property type="entry name" value="Haloacid_Dehalogenase"/>
    <property type="match status" value="1"/>
</dbReference>
<dbReference type="PANTHER" id="PTHR46470:SF3">
    <property type="entry name" value="N-ACYLNEURAMINATE-9-PHOSPHATASE"/>
    <property type="match status" value="1"/>
</dbReference>
<evidence type="ECO:0000256" key="3">
    <source>
        <dbReference type="ARBA" id="ARBA00022842"/>
    </source>
</evidence>
<dbReference type="InterPro" id="IPR023214">
    <property type="entry name" value="HAD_sf"/>
</dbReference>
<evidence type="ECO:0000313" key="4">
    <source>
        <dbReference type="EMBL" id="KAG8444044.1"/>
    </source>
</evidence>
<dbReference type="Gene3D" id="1.20.120.710">
    <property type="entry name" value="Haloacid dehalogenase hydrolase-like domain"/>
    <property type="match status" value="1"/>
</dbReference>
<dbReference type="NCBIfam" id="TIGR02253">
    <property type="entry name" value="CTE7"/>
    <property type="match status" value="1"/>
</dbReference>
<dbReference type="InterPro" id="IPR011950">
    <property type="entry name" value="HAD-SF_hydro_IA_CTE7"/>
</dbReference>
<dbReference type="Gene3D" id="3.40.50.1000">
    <property type="entry name" value="HAD superfamily/HAD-like"/>
    <property type="match status" value="1"/>
</dbReference>
<dbReference type="InterPro" id="IPR006439">
    <property type="entry name" value="HAD-SF_hydro_IA"/>
</dbReference>
<evidence type="ECO:0008006" key="6">
    <source>
        <dbReference type="Google" id="ProtNLM"/>
    </source>
</evidence>
<dbReference type="GO" id="GO:0046380">
    <property type="term" value="P:N-acetylneuraminate biosynthetic process"/>
    <property type="evidence" value="ECO:0007669"/>
    <property type="project" value="TreeGrafter"/>
</dbReference>
<dbReference type="Pfam" id="PF00702">
    <property type="entry name" value="Hydrolase"/>
    <property type="match status" value="1"/>
</dbReference>
<proteinExistence type="predicted"/>
<accession>A0A8T2JKM7</accession>